<dbReference type="AlphaFoldDB" id="A0A132MKS2"/>
<organism evidence="3 4">
    <name type="scientific">Carbonactinospora thermoautotrophica</name>
    <dbReference type="NCBI Taxonomy" id="1469144"/>
    <lineage>
        <taxon>Bacteria</taxon>
        <taxon>Bacillati</taxon>
        <taxon>Actinomycetota</taxon>
        <taxon>Actinomycetes</taxon>
        <taxon>Kitasatosporales</taxon>
        <taxon>Carbonactinosporaceae</taxon>
        <taxon>Carbonactinospora</taxon>
    </lineage>
</organism>
<feature type="region of interest" description="Disordered" evidence="1">
    <location>
        <begin position="120"/>
        <end position="140"/>
    </location>
</feature>
<name>A0A132MKS2_9ACTN</name>
<evidence type="ECO:0000313" key="3">
    <source>
        <dbReference type="EMBL" id="KWW98426.1"/>
    </source>
</evidence>
<sequence>MFRSAVRKAFEITRAEWLGRAVRRVAAVVVTATFAATAILAGAQPTLAAPAKGQVDGPSSSGAQARRGPGTVYKVAKRLPEGRGVNIVCTTSSQPVRGTYGTSTIWNRLDNGRWVPDANVYTGTNERTRPECPGTGRRPSGDDYPYSRSYGIDRWAMYTGECTSFVAWRMEQVNGYFHNHMWRHGKKGHWGNAAHWNDNAKKLGYRVDRTPRMGAIAYWEAGKSGASRYGHVGYVVSVSSDGKKVTIEEYNWGKRHGYGKRTIPVGNPSGYIHLAPGT</sequence>
<reference evidence="4" key="1">
    <citation type="submission" date="2015-04" db="EMBL/GenBank/DDBJ databases">
        <title>Physiological reanalysis, assessment of diazotrophy, and genome sequences of multiple isolates of Streptomyces thermoautotrophicus.</title>
        <authorList>
            <person name="MacKellar D.C."/>
            <person name="Lieber L."/>
            <person name="Norman J."/>
            <person name="Bolger A."/>
            <person name="Tobin C."/>
            <person name="Murray J.W."/>
            <person name="Chang R."/>
            <person name="Ford T."/>
            <person name="Nguyen P.Q."/>
            <person name="Woodward J."/>
            <person name="Permingeat H."/>
            <person name="Joshi N.S."/>
            <person name="Silver P.A."/>
            <person name="Usadel B."/>
            <person name="Rutherford A.W."/>
            <person name="Friesen M."/>
            <person name="Prell J."/>
        </authorList>
    </citation>
    <scope>NUCLEOTIDE SEQUENCE [LARGE SCALE GENOMIC DNA]</scope>
    <source>
        <strain evidence="4">H1</strain>
    </source>
</reference>
<dbReference type="RefSeq" id="WP_079046200.1">
    <property type="nucleotide sequence ID" value="NZ_CP171739.1"/>
</dbReference>
<proteinExistence type="predicted"/>
<accession>A0A132MKS2</accession>
<dbReference type="Gene3D" id="3.90.1720.10">
    <property type="entry name" value="endopeptidase domain like (from Nostoc punctiforme)"/>
    <property type="match status" value="1"/>
</dbReference>
<dbReference type="EMBL" id="LAXD01000001">
    <property type="protein sequence ID" value="KWW98426.1"/>
    <property type="molecule type" value="Genomic_DNA"/>
</dbReference>
<dbReference type="Proteomes" id="UP000070188">
    <property type="component" value="Unassembled WGS sequence"/>
</dbReference>
<dbReference type="STRING" id="1469144.LI90_46"/>
<evidence type="ECO:0000313" key="4">
    <source>
        <dbReference type="Proteomes" id="UP000070188"/>
    </source>
</evidence>
<comment type="caution">
    <text evidence="3">The sequence shown here is derived from an EMBL/GenBank/DDBJ whole genome shotgun (WGS) entry which is preliminary data.</text>
</comment>
<evidence type="ECO:0000259" key="2">
    <source>
        <dbReference type="PROSITE" id="PS50911"/>
    </source>
</evidence>
<dbReference type="SUPFAM" id="SSF54001">
    <property type="entry name" value="Cysteine proteinases"/>
    <property type="match status" value="1"/>
</dbReference>
<feature type="region of interest" description="Disordered" evidence="1">
    <location>
        <begin position="49"/>
        <end position="70"/>
    </location>
</feature>
<dbReference type="InterPro" id="IPR007921">
    <property type="entry name" value="CHAP_dom"/>
</dbReference>
<gene>
    <name evidence="3" type="ORF">LI90_46</name>
</gene>
<protein>
    <submittedName>
        <fullName evidence="3">Putative choline binding protein</fullName>
    </submittedName>
</protein>
<dbReference type="PATRIC" id="fig|1469144.10.peg.115"/>
<dbReference type="InterPro" id="IPR038765">
    <property type="entry name" value="Papain-like_cys_pep_sf"/>
</dbReference>
<dbReference type="PROSITE" id="PS50911">
    <property type="entry name" value="CHAP"/>
    <property type="match status" value="1"/>
</dbReference>
<keyword evidence="4" id="KW-1185">Reference proteome</keyword>
<feature type="domain" description="Peptidase C51" evidence="2">
    <location>
        <begin position="137"/>
        <end position="273"/>
    </location>
</feature>
<dbReference type="Pfam" id="PF05257">
    <property type="entry name" value="CHAP"/>
    <property type="match status" value="1"/>
</dbReference>
<dbReference type="OrthoDB" id="4305308at2"/>
<evidence type="ECO:0000256" key="1">
    <source>
        <dbReference type="SAM" id="MobiDB-lite"/>
    </source>
</evidence>